<proteinExistence type="inferred from homology"/>
<keyword evidence="4 9" id="KW-0812">Transmembrane</keyword>
<evidence type="ECO:0000313" key="10">
    <source>
        <dbReference type="EMBL" id="AMS40857.1"/>
    </source>
</evidence>
<evidence type="ECO:0000256" key="4">
    <source>
        <dbReference type="ARBA" id="ARBA00022692"/>
    </source>
</evidence>
<dbReference type="Proteomes" id="UP000577697">
    <property type="component" value="Unassembled WGS sequence"/>
</dbReference>
<feature type="transmembrane region" description="Helical" evidence="9">
    <location>
        <begin position="229"/>
        <end position="248"/>
    </location>
</feature>
<dbReference type="KEGG" id="aak:AA2016_1927"/>
<evidence type="ECO:0000313" key="12">
    <source>
        <dbReference type="Proteomes" id="UP000075755"/>
    </source>
</evidence>
<dbReference type="EMBL" id="CP015005">
    <property type="protein sequence ID" value="AMS40857.1"/>
    <property type="molecule type" value="Genomic_DNA"/>
</dbReference>
<dbReference type="GO" id="GO:0006865">
    <property type="term" value="P:amino acid transport"/>
    <property type="evidence" value="ECO:0007669"/>
    <property type="project" value="UniProtKB-KW"/>
</dbReference>
<dbReference type="GO" id="GO:0005886">
    <property type="term" value="C:plasma membrane"/>
    <property type="evidence" value="ECO:0007669"/>
    <property type="project" value="UniProtKB-SubCell"/>
</dbReference>
<dbReference type="PANTHER" id="PTHR11795:SF445">
    <property type="entry name" value="AMINO ACID ABC TRANSPORTER PERMEASE PROTEIN"/>
    <property type="match status" value="1"/>
</dbReference>
<feature type="transmembrane region" description="Helical" evidence="9">
    <location>
        <begin position="12"/>
        <end position="32"/>
    </location>
</feature>
<reference evidence="10 12" key="1">
    <citation type="submission" date="2016-03" db="EMBL/GenBank/DDBJ databases">
        <title>Complete genome of Aminobacter aminovorans KCTC 2477.</title>
        <authorList>
            <person name="Kim K.M."/>
        </authorList>
    </citation>
    <scope>NUCLEOTIDE SEQUENCE [LARGE SCALE GENOMIC DNA]</scope>
    <source>
        <strain evidence="10 12">KCTC 2477</strain>
    </source>
</reference>
<keyword evidence="13" id="KW-1185">Reference proteome</keyword>
<dbReference type="GO" id="GO:0022857">
    <property type="term" value="F:transmembrane transporter activity"/>
    <property type="evidence" value="ECO:0007669"/>
    <property type="project" value="InterPro"/>
</dbReference>
<feature type="transmembrane region" description="Helical" evidence="9">
    <location>
        <begin position="102"/>
        <end position="122"/>
    </location>
</feature>
<protein>
    <submittedName>
        <fullName evidence="11">Branched-chain amino acid transport system permease protein</fullName>
    </submittedName>
</protein>
<evidence type="ECO:0000256" key="6">
    <source>
        <dbReference type="ARBA" id="ARBA00022989"/>
    </source>
</evidence>
<dbReference type="InterPro" id="IPR052157">
    <property type="entry name" value="BCAA_transport_permease"/>
</dbReference>
<evidence type="ECO:0000256" key="7">
    <source>
        <dbReference type="ARBA" id="ARBA00023136"/>
    </source>
</evidence>
<feature type="transmembrane region" description="Helical" evidence="9">
    <location>
        <begin position="37"/>
        <end position="56"/>
    </location>
</feature>
<comment type="subcellular location">
    <subcellularLocation>
        <location evidence="1">Cell membrane</location>
        <topology evidence="1">Multi-pass membrane protein</topology>
    </subcellularLocation>
</comment>
<dbReference type="CDD" id="cd06582">
    <property type="entry name" value="TM_PBP1_LivH_like"/>
    <property type="match status" value="1"/>
</dbReference>
<accession>A0AAC8YM40</accession>
<keyword evidence="7 9" id="KW-0472">Membrane</keyword>
<dbReference type="PANTHER" id="PTHR11795">
    <property type="entry name" value="BRANCHED-CHAIN AMINO ACID TRANSPORT SYSTEM PERMEASE PROTEIN LIVH"/>
    <property type="match status" value="1"/>
</dbReference>
<keyword evidence="2" id="KW-0813">Transport</keyword>
<evidence type="ECO:0000256" key="8">
    <source>
        <dbReference type="ARBA" id="ARBA00037998"/>
    </source>
</evidence>
<feature type="transmembrane region" description="Helical" evidence="9">
    <location>
        <begin position="62"/>
        <end position="82"/>
    </location>
</feature>
<gene>
    <name evidence="10" type="ORF">AA2016_1927</name>
    <name evidence="11" type="ORF">FHS67_005296</name>
</gene>
<feature type="transmembrane region" description="Helical" evidence="9">
    <location>
        <begin position="142"/>
        <end position="169"/>
    </location>
</feature>
<dbReference type="EMBL" id="JACICB010000024">
    <property type="protein sequence ID" value="MBB3708953.1"/>
    <property type="molecule type" value="Genomic_DNA"/>
</dbReference>
<keyword evidence="6 9" id="KW-1133">Transmembrane helix</keyword>
<name>A0AAC8YM40_AMIAI</name>
<keyword evidence="5" id="KW-0029">Amino-acid transport</keyword>
<comment type="similarity">
    <text evidence="8">Belongs to the binding-protein-dependent transport system permease family. LivHM subfamily.</text>
</comment>
<sequence>MLYFLQQLLNGVHSAAIYGLLAFGYALGNGLLQRTNLAYGGIFAFSGQTMILAAVYGYQALWLTLPSTIAFGIVVALAYATLVSRVLSHSVFAPLAGRSPNAIVAATLGVMIALMELSRIAADTHDYWLPPMLATPVVFASGGNFVATMTVIQLINTATAATVIIGGAAKLSHSSFGRNWRAVADDPFAAKLCGIDTTRVFHRALLFGGICAGLAGVLAALYYGNLGFGAGLVYGLKILFITAVGGYYAPGKAALGAAAFGIAESLWAGYFPIEWRDAWMYGLLAAMLVLTGDRKDAPSPAA</sequence>
<dbReference type="AlphaFoldDB" id="A0AAC8YM40"/>
<dbReference type="RefSeq" id="WP_067958118.1">
    <property type="nucleotide sequence ID" value="NZ_CP015005.1"/>
</dbReference>
<evidence type="ECO:0000256" key="1">
    <source>
        <dbReference type="ARBA" id="ARBA00004651"/>
    </source>
</evidence>
<evidence type="ECO:0000313" key="13">
    <source>
        <dbReference type="Proteomes" id="UP000577697"/>
    </source>
</evidence>
<evidence type="ECO:0000256" key="3">
    <source>
        <dbReference type="ARBA" id="ARBA00022475"/>
    </source>
</evidence>
<reference evidence="11 13" key="2">
    <citation type="submission" date="2020-08" db="EMBL/GenBank/DDBJ databases">
        <title>Genomic Encyclopedia of Type Strains, Phase IV (KMG-IV): sequencing the most valuable type-strain genomes for metagenomic binning, comparative biology and taxonomic classification.</title>
        <authorList>
            <person name="Goeker M."/>
        </authorList>
    </citation>
    <scope>NUCLEOTIDE SEQUENCE [LARGE SCALE GENOMIC DNA]</scope>
    <source>
        <strain evidence="11 13">DSM 10368</strain>
    </source>
</reference>
<evidence type="ECO:0000256" key="5">
    <source>
        <dbReference type="ARBA" id="ARBA00022970"/>
    </source>
</evidence>
<evidence type="ECO:0000313" key="11">
    <source>
        <dbReference type="EMBL" id="MBB3708953.1"/>
    </source>
</evidence>
<dbReference type="InterPro" id="IPR001851">
    <property type="entry name" value="ABC_transp_permease"/>
</dbReference>
<keyword evidence="3" id="KW-1003">Cell membrane</keyword>
<evidence type="ECO:0000256" key="2">
    <source>
        <dbReference type="ARBA" id="ARBA00022448"/>
    </source>
</evidence>
<feature type="transmembrane region" description="Helical" evidence="9">
    <location>
        <begin position="255"/>
        <end position="273"/>
    </location>
</feature>
<feature type="transmembrane region" description="Helical" evidence="9">
    <location>
        <begin position="204"/>
        <end position="223"/>
    </location>
</feature>
<dbReference type="Pfam" id="PF02653">
    <property type="entry name" value="BPD_transp_2"/>
    <property type="match status" value="1"/>
</dbReference>
<organism evidence="10 12">
    <name type="scientific">Aminobacter aminovorans</name>
    <name type="common">Chelatobacter heintzii</name>
    <dbReference type="NCBI Taxonomy" id="83263"/>
    <lineage>
        <taxon>Bacteria</taxon>
        <taxon>Pseudomonadati</taxon>
        <taxon>Pseudomonadota</taxon>
        <taxon>Alphaproteobacteria</taxon>
        <taxon>Hyphomicrobiales</taxon>
        <taxon>Phyllobacteriaceae</taxon>
        <taxon>Aminobacter</taxon>
    </lineage>
</organism>
<dbReference type="Proteomes" id="UP000075755">
    <property type="component" value="Chromosome"/>
</dbReference>
<evidence type="ECO:0000256" key="9">
    <source>
        <dbReference type="SAM" id="Phobius"/>
    </source>
</evidence>